<gene>
    <name evidence="1" type="ORF">EXE59_14490</name>
</gene>
<dbReference type="EMBL" id="SRRO01000001">
    <property type="protein sequence ID" value="TGN65039.1"/>
    <property type="molecule type" value="Genomic_DNA"/>
</dbReference>
<keyword evidence="2" id="KW-1185">Reference proteome</keyword>
<comment type="caution">
    <text evidence="1">The sequence shown here is derived from an EMBL/GenBank/DDBJ whole genome shotgun (WGS) entry which is preliminary data.</text>
</comment>
<sequence length="257" mass="28870">MPGVFITSGMDIRISNLQIPLDGSDPPSMTLMVRSDTWHHWLLTACDNTTLAATEESVLHSTILREKDAEHELAELKRLALEAEFRAAMTVLTACAFAIDAFYSTVVARFGKHPDAELWNKNRTARHSQIAATFHFHLKIKNAGMPNIRQFLKELFKFRDLAVHPPTEFADPAYRADMDAGVEPRFVTFSAKHARTVLALTVELLTVLIEKADRVATGDTEKWVEFAKERLDVVRATAMSIPHVFPENDEPDESAMP</sequence>
<protein>
    <submittedName>
        <fullName evidence="1">Uncharacterized protein</fullName>
    </submittedName>
</protein>
<dbReference type="OrthoDB" id="5145463at2"/>
<evidence type="ECO:0000313" key="1">
    <source>
        <dbReference type="EMBL" id="TGN65039.1"/>
    </source>
</evidence>
<reference evidence="1 2" key="1">
    <citation type="submission" date="2019-04" db="EMBL/GenBank/DDBJ databases">
        <title>Three New Species of Nocardioides, Nocardioides euryhalodurans sp. nov., Nocardioides seonyuensis sp. nov. and Nocardioides eburneoflavus sp. nov. Isolated from Soil.</title>
        <authorList>
            <person name="Roh S.G."/>
            <person name="Lee C."/>
            <person name="Kim M.-K."/>
            <person name="Kim S.B."/>
        </authorList>
    </citation>
    <scope>NUCLEOTIDE SEQUENCE [LARGE SCALE GENOMIC DNA]</scope>
    <source>
        <strain evidence="1 2">MMS17-SY213</strain>
    </source>
</reference>
<dbReference type="Proteomes" id="UP000297496">
    <property type="component" value="Unassembled WGS sequence"/>
</dbReference>
<dbReference type="AlphaFoldDB" id="A0A4Z1CML0"/>
<name>A0A4Z1CML0_9ACTN</name>
<organism evidence="1 2">
    <name type="scientific">Nocardioides eburneiflavus</name>
    <dbReference type="NCBI Taxonomy" id="2518372"/>
    <lineage>
        <taxon>Bacteria</taxon>
        <taxon>Bacillati</taxon>
        <taxon>Actinomycetota</taxon>
        <taxon>Actinomycetes</taxon>
        <taxon>Propionibacteriales</taxon>
        <taxon>Nocardioidaceae</taxon>
        <taxon>Nocardioides</taxon>
    </lineage>
</organism>
<dbReference type="RefSeq" id="WP_135839542.1">
    <property type="nucleotide sequence ID" value="NZ_SRRO01000001.1"/>
</dbReference>
<accession>A0A4Z1CML0</accession>
<evidence type="ECO:0000313" key="2">
    <source>
        <dbReference type="Proteomes" id="UP000297496"/>
    </source>
</evidence>
<proteinExistence type="predicted"/>